<accession>A0A927PLW9</accession>
<proteinExistence type="predicted"/>
<feature type="transmembrane region" description="Helical" evidence="1">
    <location>
        <begin position="316"/>
        <end position="338"/>
    </location>
</feature>
<reference evidence="3" key="1">
    <citation type="submission" date="2020-09" db="EMBL/GenBank/DDBJ databases">
        <title>Hoyosella lacisalsi sp. nov., a halotolerant actinobacterium isolated from soil of Lake Gudzhirganskoe.</title>
        <authorList>
            <person name="Yang Q."/>
            <person name="Guo P.Y."/>
            <person name="Liu S.W."/>
            <person name="Li F.N."/>
            <person name="Sun C.H."/>
        </authorList>
    </citation>
    <scope>NUCLEOTIDE SEQUENCE</scope>
    <source>
        <strain evidence="3">G463</strain>
    </source>
</reference>
<feature type="signal peptide" evidence="2">
    <location>
        <begin position="1"/>
        <end position="35"/>
    </location>
</feature>
<organism evidence="3 4">
    <name type="scientific">Lolliginicoccus lacisalsi</name>
    <dbReference type="NCBI Taxonomy" id="2742202"/>
    <lineage>
        <taxon>Bacteria</taxon>
        <taxon>Bacillati</taxon>
        <taxon>Actinomycetota</taxon>
        <taxon>Actinomycetes</taxon>
        <taxon>Mycobacteriales</taxon>
        <taxon>Hoyosellaceae</taxon>
        <taxon>Lolliginicoccus</taxon>
    </lineage>
</organism>
<protein>
    <submittedName>
        <fullName evidence="3">Uncharacterized protein</fullName>
    </submittedName>
</protein>
<dbReference type="Proteomes" id="UP000642993">
    <property type="component" value="Unassembled WGS sequence"/>
</dbReference>
<evidence type="ECO:0000313" key="4">
    <source>
        <dbReference type="Proteomes" id="UP000642993"/>
    </source>
</evidence>
<name>A0A927PLW9_9ACTN</name>
<dbReference type="SUPFAM" id="SSF58104">
    <property type="entry name" value="Methyl-accepting chemotaxis protein (MCP) signaling domain"/>
    <property type="match status" value="1"/>
</dbReference>
<keyword evidence="1" id="KW-1133">Transmembrane helix</keyword>
<evidence type="ECO:0000256" key="2">
    <source>
        <dbReference type="SAM" id="SignalP"/>
    </source>
</evidence>
<evidence type="ECO:0000313" key="3">
    <source>
        <dbReference type="EMBL" id="MBD8505806.1"/>
    </source>
</evidence>
<dbReference type="EMBL" id="JACYWE010000002">
    <property type="protein sequence ID" value="MBD8505806.1"/>
    <property type="molecule type" value="Genomic_DNA"/>
</dbReference>
<sequence>MARTRPKSTIRRYRFPAALAITATALAAGSSATLAATPPTETAKTTQVVEGSGPDLTRLEDALRQLQRDKLAATFLAAGSGQARDGAEQLEAGAAELAAGIGQARGGSEQLAAGTGELAAGAGQLKDGTSQLRTGMTEFQGGIGQLGDGASQISGGVDELVAQLLPLKSADAPFAPEIAAALIQLEQLRDGARQLAFQLNDPSSDFRVGAAQLSDGANQVDSGAGQLATGSAELRDGAGQLRDGLVQLDDGSGQLTEGSRQLVAGLGQLGSTAEQVSTSVNGVVSVTPRASLTADPVEVAVAQPLGEGRVLDATTMLALLGLGAGGMLLLVAVGLGGYRWRAARQAA</sequence>
<dbReference type="NCBIfam" id="TIGR03057">
    <property type="entry name" value="xxxLxxG_by_4"/>
    <property type="match status" value="9"/>
</dbReference>
<feature type="chain" id="PRO_5039457752" evidence="2">
    <location>
        <begin position="36"/>
        <end position="347"/>
    </location>
</feature>
<keyword evidence="1" id="KW-0812">Transmembrane</keyword>
<dbReference type="RefSeq" id="WP_192038265.1">
    <property type="nucleotide sequence ID" value="NZ_JACYWE010000002.1"/>
</dbReference>
<dbReference type="InterPro" id="IPR023908">
    <property type="entry name" value="xxxLxxG_rpt"/>
</dbReference>
<keyword evidence="4" id="KW-1185">Reference proteome</keyword>
<keyword evidence="1" id="KW-0472">Membrane</keyword>
<comment type="caution">
    <text evidence="3">The sequence shown here is derived from an EMBL/GenBank/DDBJ whole genome shotgun (WGS) entry which is preliminary data.</text>
</comment>
<evidence type="ECO:0000256" key="1">
    <source>
        <dbReference type="SAM" id="Phobius"/>
    </source>
</evidence>
<dbReference type="AlphaFoldDB" id="A0A927PLW9"/>
<gene>
    <name evidence="3" type="ORF">HT102_04815</name>
</gene>
<keyword evidence="2" id="KW-0732">Signal</keyword>
<dbReference type="Gene3D" id="1.10.287.950">
    <property type="entry name" value="Methyl-accepting chemotaxis protein"/>
    <property type="match status" value="2"/>
</dbReference>